<feature type="transmembrane region" description="Helical" evidence="2">
    <location>
        <begin position="148"/>
        <end position="170"/>
    </location>
</feature>
<feature type="transmembrane region" description="Helical" evidence="2">
    <location>
        <begin position="77"/>
        <end position="97"/>
    </location>
</feature>
<name>A0A7W3PHK6_9MICO</name>
<evidence type="ECO:0000256" key="1">
    <source>
        <dbReference type="SAM" id="MobiDB-lite"/>
    </source>
</evidence>
<evidence type="ECO:0000313" key="3">
    <source>
        <dbReference type="EMBL" id="GEK83810.1"/>
    </source>
</evidence>
<gene>
    <name evidence="4" type="ORF">FB463_000185</name>
    <name evidence="3" type="ORF">FFA01_21190</name>
</gene>
<dbReference type="EMBL" id="BJUV01000020">
    <property type="protein sequence ID" value="GEK83810.1"/>
    <property type="molecule type" value="Genomic_DNA"/>
</dbReference>
<sequence length="262" mass="27154">MTSATTASPSSPGTTDPVGPSPRGTGASAPLAIGLAELRMLVRNRTVALSALLLPLAFGAMTFAFDVYGTGGMLAGVQTIGMVGLGVYVTATTTLAARRQSLYLKRLRSGSVSDAGIIGGLVLPIVAVSVAQLVIVLGVLAFREPPVHAWLLIVGVVVAEVMFAAFALATAGVSTSPEHAQYTTMPVLLITLGVAIWWSITGADDLLWIKRILPGGGLMELITVAWSGGDLGLIPVLLAPTLTWAAIAVAAAIRMFRWEPRR</sequence>
<evidence type="ECO:0000313" key="6">
    <source>
        <dbReference type="Proteomes" id="UP000522688"/>
    </source>
</evidence>
<feature type="transmembrane region" description="Helical" evidence="2">
    <location>
        <begin position="233"/>
        <end position="253"/>
    </location>
</feature>
<keyword evidence="2" id="KW-0472">Membrane</keyword>
<keyword evidence="5" id="KW-1185">Reference proteome</keyword>
<feature type="transmembrane region" description="Helical" evidence="2">
    <location>
        <begin position="47"/>
        <end position="65"/>
    </location>
</feature>
<reference evidence="4 6" key="2">
    <citation type="submission" date="2020-07" db="EMBL/GenBank/DDBJ databases">
        <title>Sequencing the genomes of 1000 actinobacteria strains.</title>
        <authorList>
            <person name="Klenk H.-P."/>
        </authorList>
    </citation>
    <scope>NUCLEOTIDE SEQUENCE [LARGE SCALE GENOMIC DNA]</scope>
    <source>
        <strain evidence="4 6">DSM 10309</strain>
    </source>
</reference>
<feature type="transmembrane region" description="Helical" evidence="2">
    <location>
        <begin position="182"/>
        <end position="200"/>
    </location>
</feature>
<dbReference type="OrthoDB" id="3399482at2"/>
<feature type="transmembrane region" description="Helical" evidence="2">
    <location>
        <begin position="117"/>
        <end position="142"/>
    </location>
</feature>
<evidence type="ECO:0000313" key="4">
    <source>
        <dbReference type="EMBL" id="MBA8811961.1"/>
    </source>
</evidence>
<feature type="compositionally biased region" description="Low complexity" evidence="1">
    <location>
        <begin position="1"/>
        <end position="15"/>
    </location>
</feature>
<organism evidence="4 6">
    <name type="scientific">Frigoribacterium faeni</name>
    <dbReference type="NCBI Taxonomy" id="145483"/>
    <lineage>
        <taxon>Bacteria</taxon>
        <taxon>Bacillati</taxon>
        <taxon>Actinomycetota</taxon>
        <taxon>Actinomycetes</taxon>
        <taxon>Micrococcales</taxon>
        <taxon>Microbacteriaceae</taxon>
        <taxon>Frigoribacterium</taxon>
    </lineage>
</organism>
<dbReference type="Proteomes" id="UP000321154">
    <property type="component" value="Unassembled WGS sequence"/>
</dbReference>
<keyword evidence="2" id="KW-0812">Transmembrane</keyword>
<accession>A0A7W3PHK6</accession>
<dbReference type="RefSeq" id="WP_146855893.1">
    <property type="nucleotide sequence ID" value="NZ_BAAAHR010000005.1"/>
</dbReference>
<reference evidence="3 5" key="1">
    <citation type="submission" date="2019-07" db="EMBL/GenBank/DDBJ databases">
        <title>Whole genome shotgun sequence of Frigoribacterium faeni NBRC 103066.</title>
        <authorList>
            <person name="Hosoyama A."/>
            <person name="Uohara A."/>
            <person name="Ohji S."/>
            <person name="Ichikawa N."/>
        </authorList>
    </citation>
    <scope>NUCLEOTIDE SEQUENCE [LARGE SCALE GENOMIC DNA]</scope>
    <source>
        <strain evidence="3 5">NBRC 103066</strain>
    </source>
</reference>
<proteinExistence type="predicted"/>
<feature type="region of interest" description="Disordered" evidence="1">
    <location>
        <begin position="1"/>
        <end position="23"/>
    </location>
</feature>
<evidence type="ECO:0000256" key="2">
    <source>
        <dbReference type="SAM" id="Phobius"/>
    </source>
</evidence>
<dbReference type="EMBL" id="JACGWW010000001">
    <property type="protein sequence ID" value="MBA8811961.1"/>
    <property type="molecule type" value="Genomic_DNA"/>
</dbReference>
<dbReference type="AlphaFoldDB" id="A0A7W3PHK6"/>
<keyword evidence="2" id="KW-1133">Transmembrane helix</keyword>
<evidence type="ECO:0000313" key="5">
    <source>
        <dbReference type="Proteomes" id="UP000321154"/>
    </source>
</evidence>
<dbReference type="Proteomes" id="UP000522688">
    <property type="component" value="Unassembled WGS sequence"/>
</dbReference>
<protein>
    <submittedName>
        <fullName evidence="4">ABC-2 type transport system permease protein</fullName>
    </submittedName>
    <submittedName>
        <fullName evidence="3">Transport permease protein</fullName>
    </submittedName>
</protein>
<comment type="caution">
    <text evidence="4">The sequence shown here is derived from an EMBL/GenBank/DDBJ whole genome shotgun (WGS) entry which is preliminary data.</text>
</comment>